<evidence type="ECO:0000313" key="3">
    <source>
        <dbReference type="Proteomes" id="UP000001514"/>
    </source>
</evidence>
<dbReference type="eggNOG" id="ENOG502SBWD">
    <property type="taxonomic scope" value="Eukaryota"/>
</dbReference>
<feature type="region of interest" description="Disordered" evidence="1">
    <location>
        <begin position="1"/>
        <end position="34"/>
    </location>
</feature>
<feature type="region of interest" description="Disordered" evidence="1">
    <location>
        <begin position="136"/>
        <end position="191"/>
    </location>
</feature>
<dbReference type="AlphaFoldDB" id="D8RAY6"/>
<dbReference type="PANTHER" id="PTHR34190:SF4">
    <property type="entry name" value="EXPRESSED PROTEIN"/>
    <property type="match status" value="1"/>
</dbReference>
<sequence length="191" mass="20832">MGRNLDADDRESHDYNGGEREESSKMSTNSPRLTLPLLKRVEDLELNMRSLEGRYSPRSVIVDSGANCWSSSSARSSSLSTPSSARIKPILDALEEVEEKGTLVERVAHLEDRLDTLSMHLHSGEWTAAQVPALTSPAAGKAAGHVAEARPEDAPAGRGQSGEETNPQKVKRKNKRISEMLKSCLHPVPSH</sequence>
<dbReference type="Proteomes" id="UP000001514">
    <property type="component" value="Unassembled WGS sequence"/>
</dbReference>
<dbReference type="InParanoid" id="D8RAY6"/>
<gene>
    <name evidence="2" type="ORF">SELMODRAFT_440316</name>
</gene>
<evidence type="ECO:0000256" key="1">
    <source>
        <dbReference type="SAM" id="MobiDB-lite"/>
    </source>
</evidence>
<dbReference type="EMBL" id="GL377575">
    <property type="protein sequence ID" value="EFJ30709.1"/>
    <property type="molecule type" value="Genomic_DNA"/>
</dbReference>
<dbReference type="OrthoDB" id="783251at2759"/>
<proteinExistence type="predicted"/>
<dbReference type="KEGG" id="smo:SELMODRAFT_440316"/>
<accession>D8RAY6</accession>
<dbReference type="PANTHER" id="PTHR34190">
    <property type="entry name" value="EXPRESSED PROTEIN"/>
    <property type="match status" value="1"/>
</dbReference>
<feature type="compositionally biased region" description="Basic and acidic residues" evidence="1">
    <location>
        <begin position="1"/>
        <end position="24"/>
    </location>
</feature>
<dbReference type="HOGENOM" id="CLU_1423721_0_0_1"/>
<reference evidence="2 3" key="1">
    <citation type="journal article" date="2011" name="Science">
        <title>The Selaginella genome identifies genetic changes associated with the evolution of vascular plants.</title>
        <authorList>
            <person name="Banks J.A."/>
            <person name="Nishiyama T."/>
            <person name="Hasebe M."/>
            <person name="Bowman J.L."/>
            <person name="Gribskov M."/>
            <person name="dePamphilis C."/>
            <person name="Albert V.A."/>
            <person name="Aono N."/>
            <person name="Aoyama T."/>
            <person name="Ambrose B.A."/>
            <person name="Ashton N.W."/>
            <person name="Axtell M.J."/>
            <person name="Barker E."/>
            <person name="Barker M.S."/>
            <person name="Bennetzen J.L."/>
            <person name="Bonawitz N.D."/>
            <person name="Chapple C."/>
            <person name="Cheng C."/>
            <person name="Correa L.G."/>
            <person name="Dacre M."/>
            <person name="DeBarry J."/>
            <person name="Dreyer I."/>
            <person name="Elias M."/>
            <person name="Engstrom E.M."/>
            <person name="Estelle M."/>
            <person name="Feng L."/>
            <person name="Finet C."/>
            <person name="Floyd S.K."/>
            <person name="Frommer W.B."/>
            <person name="Fujita T."/>
            <person name="Gramzow L."/>
            <person name="Gutensohn M."/>
            <person name="Harholt J."/>
            <person name="Hattori M."/>
            <person name="Heyl A."/>
            <person name="Hirai T."/>
            <person name="Hiwatashi Y."/>
            <person name="Ishikawa M."/>
            <person name="Iwata M."/>
            <person name="Karol K.G."/>
            <person name="Koehler B."/>
            <person name="Kolukisaoglu U."/>
            <person name="Kubo M."/>
            <person name="Kurata T."/>
            <person name="Lalonde S."/>
            <person name="Li K."/>
            <person name="Li Y."/>
            <person name="Litt A."/>
            <person name="Lyons E."/>
            <person name="Manning G."/>
            <person name="Maruyama T."/>
            <person name="Michael T.P."/>
            <person name="Mikami K."/>
            <person name="Miyazaki S."/>
            <person name="Morinaga S."/>
            <person name="Murata T."/>
            <person name="Mueller-Roeber B."/>
            <person name="Nelson D.R."/>
            <person name="Obara M."/>
            <person name="Oguri Y."/>
            <person name="Olmstead R.G."/>
            <person name="Onodera N."/>
            <person name="Petersen B.L."/>
            <person name="Pils B."/>
            <person name="Prigge M."/>
            <person name="Rensing S.A."/>
            <person name="Riano-Pachon D.M."/>
            <person name="Roberts A.W."/>
            <person name="Sato Y."/>
            <person name="Scheller H.V."/>
            <person name="Schulz B."/>
            <person name="Schulz C."/>
            <person name="Shakirov E.V."/>
            <person name="Shibagaki N."/>
            <person name="Shinohara N."/>
            <person name="Shippen D.E."/>
            <person name="Soerensen I."/>
            <person name="Sotooka R."/>
            <person name="Sugimoto N."/>
            <person name="Sugita M."/>
            <person name="Sumikawa N."/>
            <person name="Tanurdzic M."/>
            <person name="Theissen G."/>
            <person name="Ulvskov P."/>
            <person name="Wakazuki S."/>
            <person name="Weng J.K."/>
            <person name="Willats W.W."/>
            <person name="Wipf D."/>
            <person name="Wolf P.G."/>
            <person name="Yang L."/>
            <person name="Zimmer A.D."/>
            <person name="Zhu Q."/>
            <person name="Mitros T."/>
            <person name="Hellsten U."/>
            <person name="Loque D."/>
            <person name="Otillar R."/>
            <person name="Salamov A."/>
            <person name="Schmutz J."/>
            <person name="Shapiro H."/>
            <person name="Lindquist E."/>
            <person name="Lucas S."/>
            <person name="Rokhsar D."/>
            <person name="Grigoriev I.V."/>
        </authorList>
    </citation>
    <scope>NUCLEOTIDE SEQUENCE [LARGE SCALE GENOMIC DNA]</scope>
</reference>
<evidence type="ECO:0000313" key="2">
    <source>
        <dbReference type="EMBL" id="EFJ30709.1"/>
    </source>
</evidence>
<dbReference type="Gramene" id="EFJ30709">
    <property type="protein sequence ID" value="EFJ30709"/>
    <property type="gene ID" value="SELMODRAFT_440316"/>
</dbReference>
<protein>
    <submittedName>
        <fullName evidence="2">Uncharacterized protein</fullName>
    </submittedName>
</protein>
<name>D8RAY6_SELML</name>
<keyword evidence="3" id="KW-1185">Reference proteome</keyword>
<organism evidence="3">
    <name type="scientific">Selaginella moellendorffii</name>
    <name type="common">Spikemoss</name>
    <dbReference type="NCBI Taxonomy" id="88036"/>
    <lineage>
        <taxon>Eukaryota</taxon>
        <taxon>Viridiplantae</taxon>
        <taxon>Streptophyta</taxon>
        <taxon>Embryophyta</taxon>
        <taxon>Tracheophyta</taxon>
        <taxon>Lycopodiopsida</taxon>
        <taxon>Selaginellales</taxon>
        <taxon>Selaginellaceae</taxon>
        <taxon>Selaginella</taxon>
    </lineage>
</organism>